<evidence type="ECO:0000313" key="12">
    <source>
        <dbReference type="Proteomes" id="UP001432027"/>
    </source>
</evidence>
<feature type="domain" description="NR LBD" evidence="10">
    <location>
        <begin position="67"/>
        <end position="329"/>
    </location>
</feature>
<comment type="caution">
    <text evidence="11">The sequence shown here is derived from an EMBL/GenBank/DDBJ whole genome shotgun (WGS) entry which is preliminary data.</text>
</comment>
<keyword evidence="8" id="KW-0539">Nucleus</keyword>
<keyword evidence="7" id="KW-0675">Receptor</keyword>
<dbReference type="Gene3D" id="3.30.50.10">
    <property type="entry name" value="Erythroid Transcription Factor GATA-1, subunit A"/>
    <property type="match status" value="1"/>
</dbReference>
<dbReference type="Pfam" id="PF00104">
    <property type="entry name" value="Hormone_recep"/>
    <property type="match status" value="1"/>
</dbReference>
<gene>
    <name evidence="11" type="ORF">PENTCL1PPCAC_16881</name>
</gene>
<reference evidence="11" key="1">
    <citation type="submission" date="2023-10" db="EMBL/GenBank/DDBJ databases">
        <title>Genome assembly of Pristionchus species.</title>
        <authorList>
            <person name="Yoshida K."/>
            <person name="Sommer R.J."/>
        </authorList>
    </citation>
    <scope>NUCLEOTIDE SEQUENCE</scope>
    <source>
        <strain evidence="11">RS0144</strain>
    </source>
</reference>
<sequence>LGMDICRACAAFYKRAKMTGKEYPCRRGTHQCLITKDNNFVCRRCRFEKCNAVGLIYDGPMRVRAKPPIPLMEKIEKEFKSLMERRRSRELIFMRTCQHSGTIPHPREKIYIVNANASAELHMIGIEESWVFFRNTFQELDSLEQKEKEIIFKDYVAKLGLIACYYWTREIWGDVRKKLMSSVITCFDAEIPLDVYYPDDYGNKGAFESSIRSHNDEHSSIFLPQFNITQMTDKEFYALAALVLTEHDLPITEEAEQMMDAIRHETFENLQLYYQNELGISNFSTRLGNLMSLNHTVQECMSLYRVVFSFYSTFFDMYMSEEMMKTMLY</sequence>
<evidence type="ECO:0000256" key="6">
    <source>
        <dbReference type="ARBA" id="ARBA00023163"/>
    </source>
</evidence>
<name>A0AAV5TK89_9BILA</name>
<evidence type="ECO:0000256" key="8">
    <source>
        <dbReference type="ARBA" id="ARBA00023242"/>
    </source>
</evidence>
<evidence type="ECO:0000313" key="11">
    <source>
        <dbReference type="EMBL" id="GMS94706.1"/>
    </source>
</evidence>
<feature type="domain" description="Nuclear receptor" evidence="9">
    <location>
        <begin position="1"/>
        <end position="62"/>
    </location>
</feature>
<dbReference type="PROSITE" id="PS51030">
    <property type="entry name" value="NUCLEAR_REC_DBD_2"/>
    <property type="match status" value="1"/>
</dbReference>
<keyword evidence="3" id="KW-0862">Zinc</keyword>
<dbReference type="GO" id="GO:0043565">
    <property type="term" value="F:sequence-specific DNA binding"/>
    <property type="evidence" value="ECO:0007669"/>
    <property type="project" value="InterPro"/>
</dbReference>
<feature type="non-terminal residue" evidence="11">
    <location>
        <position position="329"/>
    </location>
</feature>
<dbReference type="AlphaFoldDB" id="A0AAV5TK89"/>
<dbReference type="SMART" id="SM00399">
    <property type="entry name" value="ZnF_C4"/>
    <property type="match status" value="1"/>
</dbReference>
<evidence type="ECO:0000256" key="4">
    <source>
        <dbReference type="ARBA" id="ARBA00023015"/>
    </source>
</evidence>
<dbReference type="GO" id="GO:0005634">
    <property type="term" value="C:nucleus"/>
    <property type="evidence" value="ECO:0007669"/>
    <property type="project" value="TreeGrafter"/>
</dbReference>
<evidence type="ECO:0000259" key="9">
    <source>
        <dbReference type="PROSITE" id="PS51030"/>
    </source>
</evidence>
<keyword evidence="12" id="KW-1185">Reference proteome</keyword>
<evidence type="ECO:0008006" key="13">
    <source>
        <dbReference type="Google" id="ProtNLM"/>
    </source>
</evidence>
<proteinExistence type="predicted"/>
<evidence type="ECO:0000256" key="1">
    <source>
        <dbReference type="ARBA" id="ARBA00022723"/>
    </source>
</evidence>
<dbReference type="InterPro" id="IPR000536">
    <property type="entry name" value="Nucl_hrmn_rcpt_lig-bd"/>
</dbReference>
<feature type="non-terminal residue" evidence="11">
    <location>
        <position position="1"/>
    </location>
</feature>
<keyword evidence="4" id="KW-0805">Transcription regulation</keyword>
<dbReference type="InterPro" id="IPR013088">
    <property type="entry name" value="Znf_NHR/GATA"/>
</dbReference>
<evidence type="ECO:0000256" key="3">
    <source>
        <dbReference type="ARBA" id="ARBA00022833"/>
    </source>
</evidence>
<dbReference type="SUPFAM" id="SSF57716">
    <property type="entry name" value="Glucocorticoid receptor-like (DNA-binding domain)"/>
    <property type="match status" value="1"/>
</dbReference>
<keyword evidence="5" id="KW-0238">DNA-binding</keyword>
<keyword evidence="1" id="KW-0479">Metal-binding</keyword>
<evidence type="ECO:0000256" key="7">
    <source>
        <dbReference type="ARBA" id="ARBA00023170"/>
    </source>
</evidence>
<dbReference type="GO" id="GO:0003700">
    <property type="term" value="F:DNA-binding transcription factor activity"/>
    <property type="evidence" value="ECO:0007669"/>
    <property type="project" value="InterPro"/>
</dbReference>
<dbReference type="PANTHER" id="PTHR46011">
    <property type="entry name" value="NUCLEAR HORMONE RECEPTOR FAMILY MEMBER NHR-86-RELATED"/>
    <property type="match status" value="1"/>
</dbReference>
<organism evidence="11 12">
    <name type="scientific">Pristionchus entomophagus</name>
    <dbReference type="NCBI Taxonomy" id="358040"/>
    <lineage>
        <taxon>Eukaryota</taxon>
        <taxon>Metazoa</taxon>
        <taxon>Ecdysozoa</taxon>
        <taxon>Nematoda</taxon>
        <taxon>Chromadorea</taxon>
        <taxon>Rhabditida</taxon>
        <taxon>Rhabditina</taxon>
        <taxon>Diplogasteromorpha</taxon>
        <taxon>Diplogasteroidea</taxon>
        <taxon>Neodiplogasteridae</taxon>
        <taxon>Pristionchus</taxon>
    </lineage>
</organism>
<dbReference type="PANTHER" id="PTHR46011:SF6">
    <property type="entry name" value="HIGH ZINC ACTIVATED NUCLEAR RECEPTOR PROTEIN"/>
    <property type="match status" value="1"/>
</dbReference>
<dbReference type="InterPro" id="IPR001628">
    <property type="entry name" value="Znf_hrmn_rcpt"/>
</dbReference>
<dbReference type="Proteomes" id="UP001432027">
    <property type="component" value="Unassembled WGS sequence"/>
</dbReference>
<dbReference type="EMBL" id="BTSX01000004">
    <property type="protein sequence ID" value="GMS94706.1"/>
    <property type="molecule type" value="Genomic_DNA"/>
</dbReference>
<dbReference type="PROSITE" id="PS51843">
    <property type="entry name" value="NR_LBD"/>
    <property type="match status" value="1"/>
</dbReference>
<evidence type="ECO:0000256" key="2">
    <source>
        <dbReference type="ARBA" id="ARBA00022771"/>
    </source>
</evidence>
<accession>A0AAV5TK89</accession>
<keyword evidence="6" id="KW-0804">Transcription</keyword>
<dbReference type="SUPFAM" id="SSF48508">
    <property type="entry name" value="Nuclear receptor ligand-binding domain"/>
    <property type="match status" value="1"/>
</dbReference>
<dbReference type="InterPro" id="IPR035500">
    <property type="entry name" value="NHR-like_dom_sf"/>
</dbReference>
<dbReference type="SMART" id="SM00430">
    <property type="entry name" value="HOLI"/>
    <property type="match status" value="1"/>
</dbReference>
<keyword evidence="2" id="KW-0863">Zinc-finger</keyword>
<evidence type="ECO:0000256" key="5">
    <source>
        <dbReference type="ARBA" id="ARBA00023125"/>
    </source>
</evidence>
<protein>
    <recommendedName>
        <fullName evidence="13">Nuclear receptor</fullName>
    </recommendedName>
</protein>
<evidence type="ECO:0000259" key="10">
    <source>
        <dbReference type="PROSITE" id="PS51843"/>
    </source>
</evidence>
<dbReference type="Gene3D" id="1.10.565.10">
    <property type="entry name" value="Retinoid X Receptor"/>
    <property type="match status" value="1"/>
</dbReference>
<dbReference type="GO" id="GO:0008270">
    <property type="term" value="F:zinc ion binding"/>
    <property type="evidence" value="ECO:0007669"/>
    <property type="project" value="UniProtKB-KW"/>
</dbReference>
<dbReference type="Pfam" id="PF00105">
    <property type="entry name" value="zf-C4"/>
    <property type="match status" value="1"/>
</dbReference>